<dbReference type="EMBL" id="CAWUHB010000007">
    <property type="protein sequence ID" value="CAK7214028.1"/>
    <property type="molecule type" value="Genomic_DNA"/>
</dbReference>
<accession>A0ABP0B3E4</accession>
<name>A0ABP0B3E4_9PEZI</name>
<evidence type="ECO:0000256" key="1">
    <source>
        <dbReference type="SAM" id="MobiDB-lite"/>
    </source>
</evidence>
<evidence type="ECO:0000313" key="3">
    <source>
        <dbReference type="Proteomes" id="UP001642405"/>
    </source>
</evidence>
<protein>
    <recommendedName>
        <fullName evidence="4">Zn(2)-C6 fungal-type domain-containing protein</fullName>
    </recommendedName>
</protein>
<reference evidence="2 3" key="1">
    <citation type="submission" date="2024-01" db="EMBL/GenBank/DDBJ databases">
        <authorList>
            <person name="Allen C."/>
            <person name="Tagirdzhanova G."/>
        </authorList>
    </citation>
    <scope>NUCLEOTIDE SEQUENCE [LARGE SCALE GENOMIC DNA]</scope>
</reference>
<proteinExistence type="predicted"/>
<keyword evidence="3" id="KW-1185">Reference proteome</keyword>
<organism evidence="2 3">
    <name type="scientific">Sporothrix curviconia</name>
    <dbReference type="NCBI Taxonomy" id="1260050"/>
    <lineage>
        <taxon>Eukaryota</taxon>
        <taxon>Fungi</taxon>
        <taxon>Dikarya</taxon>
        <taxon>Ascomycota</taxon>
        <taxon>Pezizomycotina</taxon>
        <taxon>Sordariomycetes</taxon>
        <taxon>Sordariomycetidae</taxon>
        <taxon>Ophiostomatales</taxon>
        <taxon>Ophiostomataceae</taxon>
        <taxon>Sporothrix</taxon>
    </lineage>
</organism>
<gene>
    <name evidence="2" type="ORF">SCUCBS95973_002004</name>
</gene>
<comment type="caution">
    <text evidence="2">The sequence shown here is derived from an EMBL/GenBank/DDBJ whole genome shotgun (WGS) entry which is preliminary data.</text>
</comment>
<feature type="region of interest" description="Disordered" evidence="1">
    <location>
        <begin position="49"/>
        <end position="74"/>
    </location>
</feature>
<evidence type="ECO:0008006" key="4">
    <source>
        <dbReference type="Google" id="ProtNLM"/>
    </source>
</evidence>
<evidence type="ECO:0000313" key="2">
    <source>
        <dbReference type="EMBL" id="CAK7214028.1"/>
    </source>
</evidence>
<dbReference type="Proteomes" id="UP001642405">
    <property type="component" value="Unassembled WGS sequence"/>
</dbReference>
<sequence length="99" mass="10523">MDTVKFVPPGGHRACLSCSAAKAKCVFADDADAGDGFVDGLDFINSTTSDLASPSHSSSSTKAGDQEGTPAVPRCQRCERLNRDCLLPTRPRKKRPLTL</sequence>
<feature type="compositionally biased region" description="Low complexity" evidence="1">
    <location>
        <begin position="49"/>
        <end position="61"/>
    </location>
</feature>